<feature type="transmembrane region" description="Helical" evidence="1">
    <location>
        <begin position="326"/>
        <end position="346"/>
    </location>
</feature>
<evidence type="ECO:0000313" key="3">
    <source>
        <dbReference type="Proteomes" id="UP001516023"/>
    </source>
</evidence>
<feature type="transmembrane region" description="Helical" evidence="1">
    <location>
        <begin position="158"/>
        <end position="178"/>
    </location>
</feature>
<name>A0ABD3PLW3_9STRA</name>
<dbReference type="InterPro" id="IPR021995">
    <property type="entry name" value="DUF3593"/>
</dbReference>
<feature type="transmembrane region" description="Helical" evidence="1">
    <location>
        <begin position="390"/>
        <end position="410"/>
    </location>
</feature>
<dbReference type="AlphaFoldDB" id="A0ABD3PLW3"/>
<feature type="transmembrane region" description="Helical" evidence="1">
    <location>
        <begin position="267"/>
        <end position="288"/>
    </location>
</feature>
<feature type="transmembrane region" description="Helical" evidence="1">
    <location>
        <begin position="537"/>
        <end position="561"/>
    </location>
</feature>
<reference evidence="2 3" key="1">
    <citation type="journal article" date="2020" name="G3 (Bethesda)">
        <title>Improved Reference Genome for Cyclotella cryptica CCMP332, a Model for Cell Wall Morphogenesis, Salinity Adaptation, and Lipid Production in Diatoms (Bacillariophyta).</title>
        <authorList>
            <person name="Roberts W.R."/>
            <person name="Downey K.M."/>
            <person name="Ruck E.C."/>
            <person name="Traller J.C."/>
            <person name="Alverson A.J."/>
        </authorList>
    </citation>
    <scope>NUCLEOTIDE SEQUENCE [LARGE SCALE GENOMIC DNA]</scope>
    <source>
        <strain evidence="2 3">CCMP332</strain>
    </source>
</reference>
<keyword evidence="1" id="KW-0472">Membrane</keyword>
<sequence>MTELHASKQWLSQTGASRSSSRYNTFFNFYIGTMKLVSSAILAATAAILTPPTLAFAPHPSIQLPHLTNRQSTTRHHMSLESLSDLSTTIPTTLSALSTLSTTTATDIPPALSSTLLSFSDQGQNLAGTFFQLSLLPYLIFLYFLGFRGNRTPDLGKFGFAYLLLFVLGTIPSGIVTKSVYGETLANVDWLHGGAEMLLTVTNVLIVMTCQMNTSCQESCYSSNHFLILYFDNTILKKKTIGARIPRSHEQPSYQSSGSKFGPTPKFVAIALAASFAAACAFGTKLGLEVHTPFLGGVGNLGDEMVLDLPFVMHTEPINALSIPTWAIHFSSVFEFLFAMDLIWKFAETTSNPKWKGLTWGMLPLHASGIAACTYHFFYNPSSLQFLVEFQAFFTLLGNITCAIAAYRIAISNGWTLRELNPFPKSEVSPEGIAIDEAAVLPYTVVASKETEAELAVKLVALTLVASYALKYGELALDLPLSQNGIAAGAMVFSIPAITGFLYYNRGKEEGGEGFSLPSFGGKDGESVLSMADVKKFGVAGTVAYVLTELAFWAIAFPVASTALYQTTGHWPDVINDNADRTAVVGFIFAGANIARLLVPLRLGAALALAPWVDANIINREGAADKQT</sequence>
<dbReference type="InterPro" id="IPR019634">
    <property type="entry name" value="Uncharacterised_Ycf49"/>
</dbReference>
<keyword evidence="3" id="KW-1185">Reference proteome</keyword>
<dbReference type="Pfam" id="PF10693">
    <property type="entry name" value="DUF2499"/>
    <property type="match status" value="1"/>
</dbReference>
<proteinExistence type="predicted"/>
<dbReference type="PANTHER" id="PTHR33833">
    <property type="entry name" value="NUCLEOLAR-LIKE PROTEIN-RELATED"/>
    <property type="match status" value="1"/>
</dbReference>
<accession>A0ABD3PLW3</accession>
<keyword evidence="1" id="KW-1133">Transmembrane helix</keyword>
<keyword evidence="1" id="KW-0812">Transmembrane</keyword>
<comment type="caution">
    <text evidence="2">The sequence shown here is derived from an EMBL/GenBank/DDBJ whole genome shotgun (WGS) entry which is preliminary data.</text>
</comment>
<protein>
    <submittedName>
        <fullName evidence="2">Uncharacterized protein</fullName>
    </submittedName>
</protein>
<dbReference type="Proteomes" id="UP001516023">
    <property type="component" value="Unassembled WGS sequence"/>
</dbReference>
<feature type="transmembrane region" description="Helical" evidence="1">
    <location>
        <begin position="27"/>
        <end position="49"/>
    </location>
</feature>
<dbReference type="PANTHER" id="PTHR33833:SF3">
    <property type="entry name" value="YCF49-LIKE PROTEIN"/>
    <property type="match status" value="1"/>
</dbReference>
<dbReference type="EMBL" id="JABMIG020000146">
    <property type="protein sequence ID" value="KAL3789098.1"/>
    <property type="molecule type" value="Genomic_DNA"/>
</dbReference>
<feature type="transmembrane region" description="Helical" evidence="1">
    <location>
        <begin position="358"/>
        <end position="378"/>
    </location>
</feature>
<gene>
    <name evidence="2" type="ORF">HJC23_008560</name>
</gene>
<feature type="transmembrane region" description="Helical" evidence="1">
    <location>
        <begin position="126"/>
        <end position="146"/>
    </location>
</feature>
<organism evidence="2 3">
    <name type="scientific">Cyclotella cryptica</name>
    <dbReference type="NCBI Taxonomy" id="29204"/>
    <lineage>
        <taxon>Eukaryota</taxon>
        <taxon>Sar</taxon>
        <taxon>Stramenopiles</taxon>
        <taxon>Ochrophyta</taxon>
        <taxon>Bacillariophyta</taxon>
        <taxon>Coscinodiscophyceae</taxon>
        <taxon>Thalassiosirophycidae</taxon>
        <taxon>Stephanodiscales</taxon>
        <taxon>Stephanodiscaceae</taxon>
        <taxon>Cyclotella</taxon>
    </lineage>
</organism>
<feature type="transmembrane region" description="Helical" evidence="1">
    <location>
        <begin position="190"/>
        <end position="208"/>
    </location>
</feature>
<evidence type="ECO:0000256" key="1">
    <source>
        <dbReference type="SAM" id="Phobius"/>
    </source>
</evidence>
<feature type="transmembrane region" description="Helical" evidence="1">
    <location>
        <begin position="581"/>
        <end position="599"/>
    </location>
</feature>
<dbReference type="Pfam" id="PF12159">
    <property type="entry name" value="DUF3593"/>
    <property type="match status" value="1"/>
</dbReference>
<evidence type="ECO:0000313" key="2">
    <source>
        <dbReference type="EMBL" id="KAL3789098.1"/>
    </source>
</evidence>